<gene>
    <name evidence="1" type="ORF">AVDCRST_MAG55-2256</name>
</gene>
<reference evidence="1" key="1">
    <citation type="submission" date="2020-02" db="EMBL/GenBank/DDBJ databases">
        <authorList>
            <person name="Meier V. D."/>
        </authorList>
    </citation>
    <scope>NUCLEOTIDE SEQUENCE</scope>
    <source>
        <strain evidence="1">AVDCRST_MAG55</strain>
    </source>
</reference>
<accession>A0A6J4PSZ0</accession>
<name>A0A6J4PSZ0_9ACTN</name>
<protein>
    <submittedName>
        <fullName evidence="1">Uncharacterized protein</fullName>
    </submittedName>
</protein>
<dbReference type="Gene3D" id="1.10.132.120">
    <property type="match status" value="1"/>
</dbReference>
<proteinExistence type="predicted"/>
<evidence type="ECO:0000313" key="1">
    <source>
        <dbReference type="EMBL" id="CAA9425115.1"/>
    </source>
</evidence>
<dbReference type="EMBL" id="CADCUZ010000106">
    <property type="protein sequence ID" value="CAA9425115.1"/>
    <property type="molecule type" value="Genomic_DNA"/>
</dbReference>
<dbReference type="AlphaFoldDB" id="A0A6J4PSZ0"/>
<sequence length="70" mass="7657">MIIAMTRTALFARTLEAADRRIAASRLAELGAAENPKAGQKNVPMAVDDVTHRPADTRNIARAPYINPWV</sequence>
<organism evidence="1">
    <name type="scientific">uncultured Rubrobacteraceae bacterium</name>
    <dbReference type="NCBI Taxonomy" id="349277"/>
    <lineage>
        <taxon>Bacteria</taxon>
        <taxon>Bacillati</taxon>
        <taxon>Actinomycetota</taxon>
        <taxon>Rubrobacteria</taxon>
        <taxon>Rubrobacterales</taxon>
        <taxon>Rubrobacteraceae</taxon>
        <taxon>environmental samples</taxon>
    </lineage>
</organism>